<keyword evidence="3" id="KW-0862">Zinc</keyword>
<keyword evidence="6" id="KW-1185">Reference proteome</keyword>
<evidence type="ECO:0000313" key="5">
    <source>
        <dbReference type="EMBL" id="NYZ66768.1"/>
    </source>
</evidence>
<protein>
    <submittedName>
        <fullName evidence="5">Aldehyde-activating protein</fullName>
    </submittedName>
</protein>
<evidence type="ECO:0000313" key="6">
    <source>
        <dbReference type="Proteomes" id="UP000569732"/>
    </source>
</evidence>
<evidence type="ECO:0000256" key="2">
    <source>
        <dbReference type="ARBA" id="ARBA00022723"/>
    </source>
</evidence>
<sequence>MYKASCHCGNVNITVNNLPSTVTSCNCSICNRIGSLWAYYQPEEVQVNIKNEPTRTYLWGDKFLELHHCSICGCTTHYASTEKCEEQRVAINGRMFNLETIQSIPVKKFDGADSWRFID</sequence>
<accession>A0A853I7Z1</accession>
<dbReference type="InterPro" id="IPR052355">
    <property type="entry name" value="CENP-V-like"/>
</dbReference>
<evidence type="ECO:0000256" key="1">
    <source>
        <dbReference type="ARBA" id="ARBA00005495"/>
    </source>
</evidence>
<feature type="domain" description="CENP-V/GFA" evidence="4">
    <location>
        <begin position="2"/>
        <end position="116"/>
    </location>
</feature>
<dbReference type="Proteomes" id="UP000569732">
    <property type="component" value="Unassembled WGS sequence"/>
</dbReference>
<dbReference type="EMBL" id="JACCKB010000017">
    <property type="protein sequence ID" value="NYZ66768.1"/>
    <property type="molecule type" value="Genomic_DNA"/>
</dbReference>
<dbReference type="Gene3D" id="2.170.150.70">
    <property type="match status" value="1"/>
</dbReference>
<dbReference type="PROSITE" id="PS51257">
    <property type="entry name" value="PROKAR_LIPOPROTEIN"/>
    <property type="match status" value="1"/>
</dbReference>
<dbReference type="RefSeq" id="WP_180568795.1">
    <property type="nucleotide sequence ID" value="NZ_JACCKB010000017.1"/>
</dbReference>
<dbReference type="GO" id="GO:0016846">
    <property type="term" value="F:carbon-sulfur lyase activity"/>
    <property type="evidence" value="ECO:0007669"/>
    <property type="project" value="InterPro"/>
</dbReference>
<keyword evidence="2" id="KW-0479">Metal-binding</keyword>
<name>A0A853I7Z1_9GAMM</name>
<evidence type="ECO:0000256" key="3">
    <source>
        <dbReference type="ARBA" id="ARBA00022833"/>
    </source>
</evidence>
<comment type="similarity">
    <text evidence="1">Belongs to the Gfa family.</text>
</comment>
<dbReference type="PANTHER" id="PTHR28620">
    <property type="entry name" value="CENTROMERE PROTEIN V"/>
    <property type="match status" value="1"/>
</dbReference>
<dbReference type="Pfam" id="PF04828">
    <property type="entry name" value="GFA"/>
    <property type="match status" value="1"/>
</dbReference>
<comment type="caution">
    <text evidence="5">The sequence shown here is derived from an EMBL/GenBank/DDBJ whole genome shotgun (WGS) entry which is preliminary data.</text>
</comment>
<reference evidence="5 6" key="1">
    <citation type="submission" date="2020-07" db="EMBL/GenBank/DDBJ databases">
        <title>Endozoicomonas sp. nov., isolated from sediment.</title>
        <authorList>
            <person name="Gu T."/>
        </authorList>
    </citation>
    <scope>NUCLEOTIDE SEQUENCE [LARGE SCALE GENOMIC DNA]</scope>
    <source>
        <strain evidence="5 6">SM1973</strain>
    </source>
</reference>
<dbReference type="SUPFAM" id="SSF51316">
    <property type="entry name" value="Mss4-like"/>
    <property type="match status" value="1"/>
</dbReference>
<evidence type="ECO:0000259" key="4">
    <source>
        <dbReference type="PROSITE" id="PS51891"/>
    </source>
</evidence>
<dbReference type="InterPro" id="IPR006913">
    <property type="entry name" value="CENP-V/GFA"/>
</dbReference>
<dbReference type="PANTHER" id="PTHR28620:SF1">
    <property type="entry name" value="CENP-V_GFA DOMAIN-CONTAINING PROTEIN"/>
    <property type="match status" value="1"/>
</dbReference>
<dbReference type="GO" id="GO:0046872">
    <property type="term" value="F:metal ion binding"/>
    <property type="evidence" value="ECO:0007669"/>
    <property type="project" value="UniProtKB-KW"/>
</dbReference>
<organism evidence="5 6">
    <name type="scientific">Spartinivicinus marinus</name>
    <dbReference type="NCBI Taxonomy" id="2994442"/>
    <lineage>
        <taxon>Bacteria</taxon>
        <taxon>Pseudomonadati</taxon>
        <taxon>Pseudomonadota</taxon>
        <taxon>Gammaproteobacteria</taxon>
        <taxon>Oceanospirillales</taxon>
        <taxon>Zooshikellaceae</taxon>
        <taxon>Spartinivicinus</taxon>
    </lineage>
</organism>
<dbReference type="InterPro" id="IPR011057">
    <property type="entry name" value="Mss4-like_sf"/>
</dbReference>
<dbReference type="AlphaFoldDB" id="A0A853I7Z1"/>
<dbReference type="PROSITE" id="PS51891">
    <property type="entry name" value="CENP_V_GFA"/>
    <property type="match status" value="1"/>
</dbReference>
<proteinExistence type="inferred from homology"/>
<gene>
    <name evidence="5" type="ORF">H0A36_12175</name>
</gene>